<feature type="domain" description="NmrA-like" evidence="4">
    <location>
        <begin position="4"/>
        <end position="240"/>
    </location>
</feature>
<reference evidence="5" key="2">
    <citation type="journal article" date="2023" name="IMA Fungus">
        <title>Comparative genomic study of the Penicillium genus elucidates a diverse pangenome and 15 lateral gene transfer events.</title>
        <authorList>
            <person name="Petersen C."/>
            <person name="Sorensen T."/>
            <person name="Nielsen M.R."/>
            <person name="Sondergaard T.E."/>
            <person name="Sorensen J.L."/>
            <person name="Fitzpatrick D.A."/>
            <person name="Frisvad J.C."/>
            <person name="Nielsen K.L."/>
        </authorList>
    </citation>
    <scope>NUCLEOTIDE SEQUENCE</scope>
    <source>
        <strain evidence="5">IBT 30069</strain>
    </source>
</reference>
<dbReference type="InterPro" id="IPR036291">
    <property type="entry name" value="NAD(P)-bd_dom_sf"/>
</dbReference>
<dbReference type="SUPFAM" id="SSF51735">
    <property type="entry name" value="NAD(P)-binding Rossmann-fold domains"/>
    <property type="match status" value="1"/>
</dbReference>
<evidence type="ECO:0000256" key="3">
    <source>
        <dbReference type="ARBA" id="ARBA00023002"/>
    </source>
</evidence>
<dbReference type="Gene3D" id="3.90.25.10">
    <property type="entry name" value="UDP-galactose 4-epimerase, domain 1"/>
    <property type="match status" value="1"/>
</dbReference>
<dbReference type="Proteomes" id="UP001149165">
    <property type="component" value="Unassembled WGS sequence"/>
</dbReference>
<organism evidence="5 6">
    <name type="scientific">Penicillium angulare</name>
    <dbReference type="NCBI Taxonomy" id="116970"/>
    <lineage>
        <taxon>Eukaryota</taxon>
        <taxon>Fungi</taxon>
        <taxon>Dikarya</taxon>
        <taxon>Ascomycota</taxon>
        <taxon>Pezizomycotina</taxon>
        <taxon>Eurotiomycetes</taxon>
        <taxon>Eurotiomycetidae</taxon>
        <taxon>Eurotiales</taxon>
        <taxon>Aspergillaceae</taxon>
        <taxon>Penicillium</taxon>
    </lineage>
</organism>
<keyword evidence="2" id="KW-0521">NADP</keyword>
<dbReference type="PANTHER" id="PTHR47706:SF4">
    <property type="entry name" value="NMRA-LIKE DOMAIN-CONTAINING PROTEIN"/>
    <property type="match status" value="1"/>
</dbReference>
<evidence type="ECO:0000259" key="4">
    <source>
        <dbReference type="Pfam" id="PF05368"/>
    </source>
</evidence>
<dbReference type="GO" id="GO:0016491">
    <property type="term" value="F:oxidoreductase activity"/>
    <property type="evidence" value="ECO:0007669"/>
    <property type="project" value="UniProtKB-KW"/>
</dbReference>
<comment type="caution">
    <text evidence="5">The sequence shown here is derived from an EMBL/GenBank/DDBJ whole genome shotgun (WGS) entry which is preliminary data.</text>
</comment>
<evidence type="ECO:0000256" key="2">
    <source>
        <dbReference type="ARBA" id="ARBA00022857"/>
    </source>
</evidence>
<evidence type="ECO:0000313" key="6">
    <source>
        <dbReference type="Proteomes" id="UP001149165"/>
    </source>
</evidence>
<dbReference type="InterPro" id="IPR008030">
    <property type="entry name" value="NmrA-like"/>
</dbReference>
<comment type="similarity">
    <text evidence="1">Belongs to the NmrA-type oxidoreductase family. Isoflavone reductase subfamily.</text>
</comment>
<evidence type="ECO:0000313" key="5">
    <source>
        <dbReference type="EMBL" id="KAJ5113061.1"/>
    </source>
</evidence>
<gene>
    <name evidence="5" type="ORF">N7456_001595</name>
</gene>
<dbReference type="EMBL" id="JAPQKH010000002">
    <property type="protein sequence ID" value="KAJ5113061.1"/>
    <property type="molecule type" value="Genomic_DNA"/>
</dbReference>
<proteinExistence type="inferred from homology"/>
<dbReference type="Gene3D" id="3.40.50.720">
    <property type="entry name" value="NAD(P)-binding Rossmann-like Domain"/>
    <property type="match status" value="1"/>
</dbReference>
<dbReference type="Pfam" id="PF05368">
    <property type="entry name" value="NmrA"/>
    <property type="match status" value="1"/>
</dbReference>
<protein>
    <recommendedName>
        <fullName evidence="4">NmrA-like domain-containing protein</fullName>
    </recommendedName>
</protein>
<keyword evidence="3" id="KW-0560">Oxidoreductase</keyword>
<name>A0A9W9G6R0_9EURO</name>
<dbReference type="AlphaFoldDB" id="A0A9W9G6R0"/>
<evidence type="ECO:0000256" key="1">
    <source>
        <dbReference type="ARBA" id="ARBA00005725"/>
    </source>
</evidence>
<dbReference type="PANTHER" id="PTHR47706">
    <property type="entry name" value="NMRA-LIKE FAMILY PROTEIN"/>
    <property type="match status" value="1"/>
</dbReference>
<keyword evidence="6" id="KW-1185">Reference proteome</keyword>
<sequence>MVNVAIAGGTGKLGRTIAEVLKAGKKHQAIILSRQTSTQPELDFPVLQVDYTNVQGLKAQLEASSVHTIISTLQVTSPESGACEINLARAASQSQTTKRFITSEWSIPVPNPRLYLPQQEIRNATIEELRRTDLEWTTVYNGFIMDSFGIPHIKSYMGPIGIHIDMANKAASIPGPGDEKMMFTYSVDIARFVEAALDLPKWDEQLFCYGDIRTYNEVIELAEKNTGVKFNVAHDEIEKLEKGEMTELPCHQMVYSRMPRAVAQRRFSLFGLYSIHGYFNNPENKGTLNDIFPHMKTSSVADIMGAWKGKN</sequence>
<dbReference type="OrthoDB" id="10000533at2759"/>
<accession>A0A9W9G6R0</accession>
<dbReference type="InterPro" id="IPR051609">
    <property type="entry name" value="NmrA/Isoflavone_reductase-like"/>
</dbReference>
<reference evidence="5" key="1">
    <citation type="submission" date="2022-11" db="EMBL/GenBank/DDBJ databases">
        <authorList>
            <person name="Petersen C."/>
        </authorList>
    </citation>
    <scope>NUCLEOTIDE SEQUENCE</scope>
    <source>
        <strain evidence="5">IBT 30069</strain>
    </source>
</reference>